<dbReference type="eggNOG" id="ENOG502ZASB">
    <property type="taxonomic scope" value="Bacteria"/>
</dbReference>
<keyword evidence="2" id="KW-1185">Reference proteome</keyword>
<name>A3U4I4_CROAH</name>
<accession>A3U4I4</accession>
<dbReference type="KEGG" id="cat:CA2559_00310"/>
<sequence length="310" mass="35314">MSAIEFIMQGGMASTGGDLSEAEQKESNELVKKFGNKVREIGRQLMVPANQLSIFRMNFLFVGKDQQNYHFAFVDKPGGNSITYRDLSKYGIIPTQSLIHQLKIEIGEVHWIFTIPVLTAKTITDEQIEEYSKQYVESVLQASKKTEQKVSDQAISVPELGKYIEAFRDDYPTTQKTAFIVMQFGNTKVHDSLVKVIKETLKKYNIVGLRADDKEYADDLFANIRTYMHCSDFGISIFERVTEDNFNPNVSLEVGYMMGLGKPICLLKDKTLTNLHTDLVGKLYKPFDPLDIEETLPNQLEKWLKDKGII</sequence>
<gene>
    <name evidence="1" type="ordered locus">CA2559_00310</name>
</gene>
<dbReference type="GeneID" id="89451871"/>
<dbReference type="Proteomes" id="UP000002297">
    <property type="component" value="Chromosome"/>
</dbReference>
<dbReference type="EMBL" id="CP002046">
    <property type="protein sequence ID" value="EAP87151.1"/>
    <property type="molecule type" value="Genomic_DNA"/>
</dbReference>
<organism evidence="1 2">
    <name type="scientific">Croceibacter atlanticus (strain ATCC BAA-628 / JCM 21780 / CIP 108009 / IAM 15332 / KCTC 12090 / HTCC2559)</name>
    <dbReference type="NCBI Taxonomy" id="216432"/>
    <lineage>
        <taxon>Bacteria</taxon>
        <taxon>Pseudomonadati</taxon>
        <taxon>Bacteroidota</taxon>
        <taxon>Flavobacteriia</taxon>
        <taxon>Flavobacteriales</taxon>
        <taxon>Flavobacteriaceae</taxon>
        <taxon>Croceibacter</taxon>
    </lineage>
</organism>
<dbReference type="HOGENOM" id="CLU_899093_0_0_10"/>
<dbReference type="AlphaFoldDB" id="A3U4I4"/>
<dbReference type="STRING" id="216432.CA2559_00310"/>
<protein>
    <recommendedName>
        <fullName evidence="3">CD-NTase-associated protein 12/Pycsar effector protein TIR domain-containing protein</fullName>
    </recommendedName>
</protein>
<evidence type="ECO:0000313" key="2">
    <source>
        <dbReference type="Proteomes" id="UP000002297"/>
    </source>
</evidence>
<reference evidence="1 2" key="1">
    <citation type="journal article" date="2010" name="J. Bacteriol.">
        <title>The complete genome sequence of Croceibacter atlanticus HTCC2559T.</title>
        <authorList>
            <person name="Oh H.M."/>
            <person name="Kang I."/>
            <person name="Ferriera S."/>
            <person name="Giovannoni S.J."/>
            <person name="Cho J.C."/>
        </authorList>
    </citation>
    <scope>NUCLEOTIDE SEQUENCE [LARGE SCALE GENOMIC DNA]</scope>
    <source>
        <strain evidence="2">ATCC BAA-628 / HTCC2559 / KCTC 12090</strain>
    </source>
</reference>
<evidence type="ECO:0008006" key="3">
    <source>
        <dbReference type="Google" id="ProtNLM"/>
    </source>
</evidence>
<dbReference type="RefSeq" id="WP_013185833.1">
    <property type="nucleotide sequence ID" value="NC_014230.1"/>
</dbReference>
<evidence type="ECO:0000313" key="1">
    <source>
        <dbReference type="EMBL" id="EAP87151.1"/>
    </source>
</evidence>
<proteinExistence type="predicted"/>